<name>A0ABU5E0Y6_9PROT</name>
<dbReference type="RefSeq" id="WP_320500905.1">
    <property type="nucleotide sequence ID" value="NZ_JAXCLX010000001.1"/>
</dbReference>
<evidence type="ECO:0000313" key="3">
    <source>
        <dbReference type="Proteomes" id="UP001271769"/>
    </source>
</evidence>
<accession>A0ABU5E0Y6</accession>
<evidence type="ECO:0000256" key="1">
    <source>
        <dbReference type="SAM" id="Phobius"/>
    </source>
</evidence>
<gene>
    <name evidence="2" type="ORF">SMD31_11100</name>
</gene>
<dbReference type="Proteomes" id="UP001271769">
    <property type="component" value="Unassembled WGS sequence"/>
</dbReference>
<dbReference type="EMBL" id="JAXCLX010000001">
    <property type="protein sequence ID" value="MDY0872476.1"/>
    <property type="molecule type" value="Genomic_DNA"/>
</dbReference>
<reference evidence="2 3" key="1">
    <citation type="journal article" date="2013" name="Antonie Van Leeuwenhoek">
        <title>Dongia rigui sp. nov., isolated from freshwater of a large wetland in Korea.</title>
        <authorList>
            <person name="Baik K.S."/>
            <person name="Hwang Y.M."/>
            <person name="Choi J.S."/>
            <person name="Kwon J."/>
            <person name="Seong C.N."/>
        </authorList>
    </citation>
    <scope>NUCLEOTIDE SEQUENCE [LARGE SCALE GENOMIC DNA]</scope>
    <source>
        <strain evidence="2 3">04SU4-P</strain>
    </source>
</reference>
<keyword evidence="1" id="KW-0472">Membrane</keyword>
<proteinExistence type="predicted"/>
<organism evidence="2 3">
    <name type="scientific">Dongia rigui</name>
    <dbReference type="NCBI Taxonomy" id="940149"/>
    <lineage>
        <taxon>Bacteria</taxon>
        <taxon>Pseudomonadati</taxon>
        <taxon>Pseudomonadota</taxon>
        <taxon>Alphaproteobacteria</taxon>
        <taxon>Rhodospirillales</taxon>
        <taxon>Dongiaceae</taxon>
        <taxon>Dongia</taxon>
    </lineage>
</organism>
<comment type="caution">
    <text evidence="2">The sequence shown here is derived from an EMBL/GenBank/DDBJ whole genome shotgun (WGS) entry which is preliminary data.</text>
</comment>
<keyword evidence="3" id="KW-1185">Reference proteome</keyword>
<protein>
    <submittedName>
        <fullName evidence="2">Uncharacterized protein</fullName>
    </submittedName>
</protein>
<feature type="transmembrane region" description="Helical" evidence="1">
    <location>
        <begin position="52"/>
        <end position="72"/>
    </location>
</feature>
<keyword evidence="1" id="KW-1133">Transmembrane helix</keyword>
<keyword evidence="1" id="KW-0812">Transmembrane</keyword>
<sequence length="75" mass="7932">MANPSGSLNDQILANRQQTWNGIGRLLFWGTIYALILALITTLHVINGPSIGLGIFSVIGIIGGFIAVVVAVSRK</sequence>
<evidence type="ECO:0000313" key="2">
    <source>
        <dbReference type="EMBL" id="MDY0872476.1"/>
    </source>
</evidence>
<feature type="transmembrane region" description="Helical" evidence="1">
    <location>
        <begin position="26"/>
        <end position="46"/>
    </location>
</feature>